<keyword evidence="4" id="KW-0132">Cell division</keyword>
<dbReference type="RefSeq" id="XP_044304770.1">
    <property type="nucleotide sequence ID" value="XM_044448835.1"/>
</dbReference>
<dbReference type="Pfam" id="PF09666">
    <property type="entry name" value="Sororin_middle"/>
    <property type="match status" value="1"/>
</dbReference>
<evidence type="ECO:0000256" key="9">
    <source>
        <dbReference type="SAM" id="MobiDB-lite"/>
    </source>
</evidence>
<name>A0A8D2LB93_VARKO</name>
<organism evidence="12 13">
    <name type="scientific">Varanus komodoensis</name>
    <name type="common">Komodo dragon</name>
    <dbReference type="NCBI Taxonomy" id="61221"/>
    <lineage>
        <taxon>Eukaryota</taxon>
        <taxon>Metazoa</taxon>
        <taxon>Chordata</taxon>
        <taxon>Craniata</taxon>
        <taxon>Vertebrata</taxon>
        <taxon>Euteleostomi</taxon>
        <taxon>Lepidosauria</taxon>
        <taxon>Squamata</taxon>
        <taxon>Bifurcata</taxon>
        <taxon>Unidentata</taxon>
        <taxon>Episquamata</taxon>
        <taxon>Toxicofera</taxon>
        <taxon>Anguimorpha</taxon>
        <taxon>Paleoanguimorpha</taxon>
        <taxon>Varanoidea</taxon>
        <taxon>Varanidae</taxon>
        <taxon>Varanus</taxon>
    </lineage>
</organism>
<feature type="compositionally biased region" description="Polar residues" evidence="9">
    <location>
        <begin position="193"/>
        <end position="203"/>
    </location>
</feature>
<accession>A0A8D2LB93</accession>
<feature type="compositionally biased region" description="Low complexity" evidence="9">
    <location>
        <begin position="151"/>
        <end position="162"/>
    </location>
</feature>
<dbReference type="AlphaFoldDB" id="A0A8D2LB93"/>
<evidence type="ECO:0000256" key="5">
    <source>
        <dbReference type="ARBA" id="ARBA00022776"/>
    </source>
</evidence>
<evidence type="ECO:0000313" key="12">
    <source>
        <dbReference type="Ensembl" id="ENSVKKP00000019111.1"/>
    </source>
</evidence>
<feature type="compositionally biased region" description="Basic and acidic residues" evidence="9">
    <location>
        <begin position="119"/>
        <end position="128"/>
    </location>
</feature>
<sequence>MQTQPLAQWKPAAVASKSTGIPRPGPLVMRPITLKKILPRNRQTKEAAVTPRRSPRISLKEDKENIPLAVAPSGSPGGSATKPERERSPPQRSLDAEPGVPPRGAVALFPAGPGTHASLPDDERDLAMAKRVRRSYSRSEASLSQSFQERLGSPGSGLSDSSTPNHAPGKRQTLFGFEKLLIPGVLASMSPVNASVTQKSPTGATEPGPLHEPDTDIPGISFVKEKRRKKKVPQFDKSELDEWAAQMNAEFEEAERFDLLVE</sequence>
<protein>
    <submittedName>
        <fullName evidence="12">Cell division cycle associated 5</fullName>
    </submittedName>
</protein>
<evidence type="ECO:0000259" key="11">
    <source>
        <dbReference type="Pfam" id="PF25220"/>
    </source>
</evidence>
<dbReference type="CTD" id="113130"/>
<evidence type="ECO:0000256" key="7">
    <source>
        <dbReference type="ARBA" id="ARBA00023306"/>
    </source>
</evidence>
<evidence type="ECO:0000256" key="4">
    <source>
        <dbReference type="ARBA" id="ARBA00022618"/>
    </source>
</evidence>
<evidence type="ECO:0000313" key="13">
    <source>
        <dbReference type="Proteomes" id="UP000694545"/>
    </source>
</evidence>
<dbReference type="OrthoDB" id="9949198at2759"/>
<feature type="region of interest" description="Disordered" evidence="9">
    <location>
        <begin position="193"/>
        <end position="221"/>
    </location>
</feature>
<comment type="similarity">
    <text evidence="8">Belongs to the sororin family.</text>
</comment>
<dbReference type="GO" id="GO:0006302">
    <property type="term" value="P:double-strand break repair"/>
    <property type="evidence" value="ECO:0007669"/>
    <property type="project" value="TreeGrafter"/>
</dbReference>
<dbReference type="PANTHER" id="PTHR31092:SF2">
    <property type="entry name" value="SORORIN"/>
    <property type="match status" value="1"/>
</dbReference>
<keyword evidence="13" id="KW-1185">Reference proteome</keyword>
<dbReference type="InterPro" id="IPR057261">
    <property type="entry name" value="Sororin-like_M"/>
</dbReference>
<evidence type="ECO:0000256" key="8">
    <source>
        <dbReference type="ARBA" id="ARBA00093465"/>
    </source>
</evidence>
<dbReference type="PANTHER" id="PTHR31092">
    <property type="entry name" value="SORORIN"/>
    <property type="match status" value="1"/>
</dbReference>
<dbReference type="GO" id="GO:0031536">
    <property type="term" value="P:positive regulation of exit from mitosis"/>
    <property type="evidence" value="ECO:0007669"/>
    <property type="project" value="TreeGrafter"/>
</dbReference>
<keyword evidence="3" id="KW-0158">Chromosome</keyword>
<evidence type="ECO:0000256" key="1">
    <source>
        <dbReference type="ARBA" id="ARBA00004123"/>
    </source>
</evidence>
<dbReference type="InterPro" id="IPR018605">
    <property type="entry name" value="Sororin"/>
</dbReference>
<gene>
    <name evidence="12" type="primary">CDCA5</name>
</gene>
<feature type="domain" description="Sororin-like middle region" evidence="10">
    <location>
        <begin position="124"/>
        <end position="223"/>
    </location>
</feature>
<dbReference type="InterPro" id="IPR057337">
    <property type="entry name" value="Sororin_C"/>
</dbReference>
<dbReference type="GO" id="GO:0007080">
    <property type="term" value="P:mitotic metaphase chromosome alignment"/>
    <property type="evidence" value="ECO:0007669"/>
    <property type="project" value="TreeGrafter"/>
</dbReference>
<reference evidence="12" key="1">
    <citation type="submission" date="2025-08" db="UniProtKB">
        <authorList>
            <consortium name="Ensembl"/>
        </authorList>
    </citation>
    <scope>IDENTIFICATION</scope>
</reference>
<dbReference type="GO" id="GO:0051301">
    <property type="term" value="P:cell division"/>
    <property type="evidence" value="ECO:0007669"/>
    <property type="project" value="UniProtKB-KW"/>
</dbReference>
<comment type="subcellular location">
    <subcellularLocation>
        <location evidence="2">Chromosome</location>
    </subcellularLocation>
    <subcellularLocation>
        <location evidence="1">Nucleus</location>
    </subcellularLocation>
</comment>
<dbReference type="OMA" id="KKVQQID"/>
<dbReference type="Ensembl" id="ENSVKKT00000019584.1">
    <property type="protein sequence ID" value="ENSVKKP00000019111.1"/>
    <property type="gene ID" value="ENSVKKG00000013000.1"/>
</dbReference>
<dbReference type="Pfam" id="PF25220">
    <property type="entry name" value="Sororin_C"/>
    <property type="match status" value="1"/>
</dbReference>
<proteinExistence type="inferred from homology"/>
<reference evidence="12" key="2">
    <citation type="submission" date="2025-09" db="UniProtKB">
        <authorList>
            <consortium name="Ensembl"/>
        </authorList>
    </citation>
    <scope>IDENTIFICATION</scope>
</reference>
<keyword evidence="6" id="KW-0539">Nucleus</keyword>
<dbReference type="Proteomes" id="UP000694545">
    <property type="component" value="Unplaced"/>
</dbReference>
<evidence type="ECO:0000256" key="6">
    <source>
        <dbReference type="ARBA" id="ARBA00023242"/>
    </source>
</evidence>
<evidence type="ECO:0000259" key="10">
    <source>
        <dbReference type="Pfam" id="PF09666"/>
    </source>
</evidence>
<dbReference type="GO" id="GO:0005694">
    <property type="term" value="C:chromosome"/>
    <property type="evidence" value="ECO:0007669"/>
    <property type="project" value="UniProtKB-SubCell"/>
</dbReference>
<dbReference type="GeneID" id="123032728"/>
<evidence type="ECO:0000256" key="3">
    <source>
        <dbReference type="ARBA" id="ARBA00022454"/>
    </source>
</evidence>
<feature type="domain" description="Sororin C-terminal region" evidence="11">
    <location>
        <begin position="239"/>
        <end position="262"/>
    </location>
</feature>
<feature type="region of interest" description="Disordered" evidence="9">
    <location>
        <begin position="1"/>
        <end position="172"/>
    </location>
</feature>
<dbReference type="KEGG" id="vko:123032728"/>
<keyword evidence="7" id="KW-0131">Cell cycle</keyword>
<dbReference type="GO" id="GO:0005634">
    <property type="term" value="C:nucleus"/>
    <property type="evidence" value="ECO:0007669"/>
    <property type="project" value="UniProtKB-SubCell"/>
</dbReference>
<evidence type="ECO:0000256" key="2">
    <source>
        <dbReference type="ARBA" id="ARBA00004286"/>
    </source>
</evidence>
<dbReference type="GO" id="GO:0007064">
    <property type="term" value="P:mitotic sister chromatid cohesion"/>
    <property type="evidence" value="ECO:0007669"/>
    <property type="project" value="TreeGrafter"/>
</dbReference>
<feature type="compositionally biased region" description="Polar residues" evidence="9">
    <location>
        <begin position="138"/>
        <end position="148"/>
    </location>
</feature>
<keyword evidence="5" id="KW-0498">Mitosis</keyword>